<dbReference type="PROSITE" id="PS50222">
    <property type="entry name" value="EF_HAND_2"/>
    <property type="match status" value="2"/>
</dbReference>
<evidence type="ECO:0000256" key="2">
    <source>
        <dbReference type="ARBA" id="ARBA00022737"/>
    </source>
</evidence>
<dbReference type="Gene3D" id="1.10.238.10">
    <property type="entry name" value="EF-hand"/>
    <property type="match status" value="1"/>
</dbReference>
<dbReference type="OMA" id="EGCGSID"/>
<evidence type="ECO:0000256" key="3">
    <source>
        <dbReference type="ARBA" id="ARBA00022837"/>
    </source>
</evidence>
<feature type="domain" description="EF-hand" evidence="4">
    <location>
        <begin position="46"/>
        <end position="81"/>
    </location>
</feature>
<dbReference type="FunFam" id="1.10.238.10:FF:000077">
    <property type="entry name" value="Centrin 1"/>
    <property type="match status" value="1"/>
</dbReference>
<proteinExistence type="predicted"/>
<dbReference type="InterPro" id="IPR050145">
    <property type="entry name" value="Centrin_CML-like"/>
</dbReference>
<evidence type="ECO:0000313" key="5">
    <source>
        <dbReference type="Proteomes" id="UP000887565"/>
    </source>
</evidence>
<evidence type="ECO:0000256" key="1">
    <source>
        <dbReference type="ARBA" id="ARBA00022723"/>
    </source>
</evidence>
<keyword evidence="1" id="KW-0479">Metal-binding</keyword>
<dbReference type="PROSITE" id="PS00018">
    <property type="entry name" value="EF_HAND_1"/>
    <property type="match status" value="1"/>
</dbReference>
<name>A0A915KLV9_ROMCU</name>
<feature type="domain" description="EF-hand" evidence="4">
    <location>
        <begin position="82"/>
        <end position="117"/>
    </location>
</feature>
<dbReference type="CDD" id="cd00051">
    <property type="entry name" value="EFh"/>
    <property type="match status" value="1"/>
</dbReference>
<dbReference type="GO" id="GO:0005509">
    <property type="term" value="F:calcium ion binding"/>
    <property type="evidence" value="ECO:0007669"/>
    <property type="project" value="InterPro"/>
</dbReference>
<dbReference type="SUPFAM" id="SSF47473">
    <property type="entry name" value="EF-hand"/>
    <property type="match status" value="1"/>
</dbReference>
<keyword evidence="5" id="KW-1185">Reference proteome</keyword>
<dbReference type="AlphaFoldDB" id="A0A915KLV9"/>
<dbReference type="Pfam" id="PF13499">
    <property type="entry name" value="EF-hand_7"/>
    <property type="match status" value="1"/>
</dbReference>
<evidence type="ECO:0000313" key="6">
    <source>
        <dbReference type="WBParaSite" id="nRc.2.0.1.t39418-RA"/>
    </source>
</evidence>
<dbReference type="PANTHER" id="PTHR23050">
    <property type="entry name" value="CALCIUM BINDING PROTEIN"/>
    <property type="match status" value="1"/>
</dbReference>
<protein>
    <submittedName>
        <fullName evidence="6">EF-hand domain-containing protein</fullName>
    </submittedName>
</protein>
<dbReference type="SMART" id="SM00054">
    <property type="entry name" value="EFh"/>
    <property type="match status" value="2"/>
</dbReference>
<dbReference type="Proteomes" id="UP000887565">
    <property type="component" value="Unplaced"/>
</dbReference>
<keyword evidence="3" id="KW-0106">Calcium</keyword>
<dbReference type="InterPro" id="IPR002048">
    <property type="entry name" value="EF_hand_dom"/>
</dbReference>
<sequence length="117" mass="13719">MGFEPKSEEIKQMLKTLKCDAKCKFCTKISFDQFTEIVRKKSVEKDTKLEITKAFKLFDHENSGKITVEDLRRVADELGEKISDQELQEMITEADLDHDGQVNEDEFYRIMKKTSLY</sequence>
<accession>A0A915KLV9</accession>
<dbReference type="InterPro" id="IPR011992">
    <property type="entry name" value="EF-hand-dom_pair"/>
</dbReference>
<evidence type="ECO:0000259" key="4">
    <source>
        <dbReference type="PROSITE" id="PS50222"/>
    </source>
</evidence>
<dbReference type="InterPro" id="IPR018247">
    <property type="entry name" value="EF_Hand_1_Ca_BS"/>
</dbReference>
<reference evidence="6" key="1">
    <citation type="submission" date="2022-11" db="UniProtKB">
        <authorList>
            <consortium name="WormBaseParasite"/>
        </authorList>
    </citation>
    <scope>IDENTIFICATION</scope>
</reference>
<keyword evidence="2" id="KW-0677">Repeat</keyword>
<organism evidence="5 6">
    <name type="scientific">Romanomermis culicivorax</name>
    <name type="common">Nematode worm</name>
    <dbReference type="NCBI Taxonomy" id="13658"/>
    <lineage>
        <taxon>Eukaryota</taxon>
        <taxon>Metazoa</taxon>
        <taxon>Ecdysozoa</taxon>
        <taxon>Nematoda</taxon>
        <taxon>Enoplea</taxon>
        <taxon>Dorylaimia</taxon>
        <taxon>Mermithida</taxon>
        <taxon>Mermithoidea</taxon>
        <taxon>Mermithidae</taxon>
        <taxon>Romanomermis</taxon>
    </lineage>
</organism>
<dbReference type="WBParaSite" id="nRc.2.0.1.t39418-RA">
    <property type="protein sequence ID" value="nRc.2.0.1.t39418-RA"/>
    <property type="gene ID" value="nRc.2.0.1.g39418"/>
</dbReference>